<dbReference type="AlphaFoldDB" id="A0A162CDL0"/>
<geneLocation type="plasmid" evidence="3">
    <name>pVPH2</name>
</geneLocation>
<dbReference type="SUPFAM" id="SSF56529">
    <property type="entry name" value="FAH"/>
    <property type="match status" value="1"/>
</dbReference>
<dbReference type="InterPro" id="IPR036663">
    <property type="entry name" value="Fumarylacetoacetase_C_sf"/>
</dbReference>
<dbReference type="InterPro" id="IPR011234">
    <property type="entry name" value="Fumarylacetoacetase-like_C"/>
</dbReference>
<proteinExistence type="predicted"/>
<evidence type="ECO:0000256" key="1">
    <source>
        <dbReference type="ARBA" id="ARBA00023239"/>
    </source>
</evidence>
<feature type="domain" description="Fumarylacetoacetase-like C-terminal" evidence="2">
    <location>
        <begin position="58"/>
        <end position="254"/>
    </location>
</feature>
<dbReference type="RefSeq" id="WP_172686213.1">
    <property type="nucleotide sequence ID" value="NZ_KP791968.1"/>
</dbReference>
<keyword evidence="1" id="KW-0456">Lyase</keyword>
<dbReference type="Pfam" id="PF01557">
    <property type="entry name" value="FAA_hydrolase"/>
    <property type="match status" value="1"/>
</dbReference>
<dbReference type="GO" id="GO:0005737">
    <property type="term" value="C:cytoplasm"/>
    <property type="evidence" value="ECO:0007669"/>
    <property type="project" value="TreeGrafter"/>
</dbReference>
<dbReference type="GO" id="GO:0008684">
    <property type="term" value="F:2-oxopent-4-enoate hydratase activity"/>
    <property type="evidence" value="ECO:0007669"/>
    <property type="project" value="TreeGrafter"/>
</dbReference>
<dbReference type="PANTHER" id="PTHR30143">
    <property type="entry name" value="ACID HYDRATASE"/>
    <property type="match status" value="1"/>
</dbReference>
<reference evidence="3" key="1">
    <citation type="submission" date="2015-02" db="EMBL/GenBank/DDBJ databases">
        <title>Sequence analysis of the plasmid encoding blaPER-1 from Vibrio parahaemolyticus.</title>
        <authorList>
            <person name="Li R."/>
            <person name="Chen S."/>
        </authorList>
    </citation>
    <scope>NUCLEOTIDE SEQUENCE</scope>
    <source>
        <strain evidence="3">2011VPH2</strain>
        <plasmid evidence="3">pVPH2</plasmid>
    </source>
</reference>
<name>A0A162CDL0_VIBPH</name>
<evidence type="ECO:0000313" key="3">
    <source>
        <dbReference type="EMBL" id="AKD43683.1"/>
    </source>
</evidence>
<evidence type="ECO:0000259" key="2">
    <source>
        <dbReference type="Pfam" id="PF01557"/>
    </source>
</evidence>
<dbReference type="PANTHER" id="PTHR30143:SF0">
    <property type="entry name" value="2-KETO-4-PENTENOATE HYDRATASE"/>
    <property type="match status" value="1"/>
</dbReference>
<organism evidence="3">
    <name type="scientific">Vibrio parahaemolyticus</name>
    <dbReference type="NCBI Taxonomy" id="670"/>
    <lineage>
        <taxon>Bacteria</taxon>
        <taxon>Pseudomonadati</taxon>
        <taxon>Pseudomonadota</taxon>
        <taxon>Gammaproteobacteria</taxon>
        <taxon>Vibrionales</taxon>
        <taxon>Vibrionaceae</taxon>
        <taxon>Vibrio</taxon>
    </lineage>
</organism>
<dbReference type="NCBIfam" id="NF008461">
    <property type="entry name" value="PRK11342.1"/>
    <property type="match status" value="1"/>
</dbReference>
<accession>A0A162CDL0</accession>
<dbReference type="InterPro" id="IPR050772">
    <property type="entry name" value="Hydratase-Decarb/MhpD_sf"/>
</dbReference>
<dbReference type="EMBL" id="KP791968">
    <property type="protein sequence ID" value="AKD43683.1"/>
    <property type="molecule type" value="Genomic_DNA"/>
</dbReference>
<sequence length="264" mass="27914">MSENIERLAEQLRVAENKGQGIAPIRNSIGTDNPELAYAIQRLNVAHGVANGRRVVGRKIGLTNPKVQVQLGVEQPDFGTLFADMCFGDNEVVPFDSVMQPKIEAEIALILDKDLPAHDTTIADVIGAIGWVVPSLEIVGSRISDWDISFVDTVADNASSGLFVLGGPARKADGVDFRGSSMQMTRNHELVSSGDGAECLGNPLNAAVWLARTMSQFGEPLRAGDIVLTGALGPMVSVQPGDVFEANISGVGSVSVSFDLGKES</sequence>
<keyword evidence="3" id="KW-0614">Plasmid</keyword>
<dbReference type="Gene3D" id="3.90.850.10">
    <property type="entry name" value="Fumarylacetoacetase-like, C-terminal domain"/>
    <property type="match status" value="1"/>
</dbReference>
<protein>
    <submittedName>
        <fullName evidence="3">2-keto-4-pentenoate hydratase</fullName>
    </submittedName>
</protein>